<keyword evidence="1" id="KW-0328">Glycosyltransferase</keyword>
<dbReference type="Gene3D" id="3.90.550.10">
    <property type="entry name" value="Spore Coat Polysaccharide Biosynthesis Protein SpsA, Chain A"/>
    <property type="match status" value="1"/>
</dbReference>
<dbReference type="Pfam" id="PF01501">
    <property type="entry name" value="Glyco_transf_8"/>
    <property type="match status" value="1"/>
</dbReference>
<dbReference type="CDD" id="cd04194">
    <property type="entry name" value="GT8_A4GalT_like"/>
    <property type="match status" value="1"/>
</dbReference>
<dbReference type="InterPro" id="IPR029044">
    <property type="entry name" value="Nucleotide-diphossugar_trans"/>
</dbReference>
<evidence type="ECO:0000313" key="6">
    <source>
        <dbReference type="Proteomes" id="UP000054935"/>
    </source>
</evidence>
<evidence type="ECO:0000259" key="4">
    <source>
        <dbReference type="Pfam" id="PF14393"/>
    </source>
</evidence>
<dbReference type="InterPro" id="IPR025536">
    <property type="entry name" value="DUF4422"/>
</dbReference>
<organism evidence="5 6">
    <name type="scientific">Tropicibacter naphthalenivorans</name>
    <dbReference type="NCBI Taxonomy" id="441103"/>
    <lineage>
        <taxon>Bacteria</taxon>
        <taxon>Pseudomonadati</taxon>
        <taxon>Pseudomonadota</taxon>
        <taxon>Alphaproteobacteria</taxon>
        <taxon>Rhodobacterales</taxon>
        <taxon>Roseobacteraceae</taxon>
        <taxon>Tropicibacter</taxon>
    </lineage>
</organism>
<protein>
    <submittedName>
        <fullName evidence="5">General stress protein A</fullName>
    </submittedName>
</protein>
<dbReference type="Pfam" id="PF14393">
    <property type="entry name" value="DUF4422"/>
    <property type="match status" value="1"/>
</dbReference>
<evidence type="ECO:0000313" key="5">
    <source>
        <dbReference type="EMBL" id="CUH82615.1"/>
    </source>
</evidence>
<dbReference type="AlphaFoldDB" id="A0A0P1H2D3"/>
<dbReference type="InterPro" id="IPR002495">
    <property type="entry name" value="Glyco_trans_8"/>
</dbReference>
<sequence length="609" mass="68967">MTAAIYTAYHQPAPRISSDQIHPIHVGRAGAAAPLPGMIGDDTGTHISERNGAYCELTALYWAWQNPSEASHVGLMHYRRLLDFTGRCPTGPVEARLELFDIPQWLDEAEDWLTTQSDAWDIVLPRLHTMGRTVEANYKAGHAPDDFDLLREIITRDHPAYADSFEEVARSRTVRLGNMALMRRALFDRYCAWLFDILFKVEAVPADRRFYTAYQARYLGFLAERLLTVWVHHEQKVNPSLTLRETSILNLSEALVSPQIAKGDPVEENAVHLAMASDRAYLPHAAAMLRSLIDHADPARPLRLYFLHSGIAPRQLDMLREVLADHPDAQMLAINSGKALEKGYRSTSRAPSNATYNRFLLFSLLPGLDRLLYLDADTILRADVCALYDTDMGDAQIAAVPDWIMTRTLSGPVKTIDPEVPDLSVYHREVLGLSDEQIARYFNAGVLLFNFAAMGDLPALGRELMREALEGRYLFRDQDILNKTFKQSLFLLDPRWNVFNSGPASYGRVPVGNQRQAMAAKKDPWLIHYADRDYKPWKAGALPWSQYYWSALIRTPFYSEVLAGLVQPKIQLTRSKSPVVRWGRELAERVPILKGPLLRLYAWLKGNGR</sequence>
<proteinExistence type="predicted"/>
<name>A0A0P1H2D3_9RHOB</name>
<dbReference type="GO" id="GO:0046872">
    <property type="term" value="F:metal ion binding"/>
    <property type="evidence" value="ECO:0007669"/>
    <property type="project" value="UniProtKB-KW"/>
</dbReference>
<dbReference type="PANTHER" id="PTHR13778:SF47">
    <property type="entry name" value="LIPOPOLYSACCHARIDE 1,3-GALACTOSYLTRANSFERASE"/>
    <property type="match status" value="1"/>
</dbReference>
<keyword evidence="3" id="KW-0479">Metal-binding</keyword>
<evidence type="ECO:0000256" key="2">
    <source>
        <dbReference type="ARBA" id="ARBA00022679"/>
    </source>
</evidence>
<dbReference type="GO" id="GO:0016757">
    <property type="term" value="F:glycosyltransferase activity"/>
    <property type="evidence" value="ECO:0007669"/>
    <property type="project" value="UniProtKB-KW"/>
</dbReference>
<dbReference type="RefSeq" id="WP_058249505.1">
    <property type="nucleotide sequence ID" value="NZ_CYSE01000017.1"/>
</dbReference>
<dbReference type="STRING" id="441103.TRN7648_04157"/>
<evidence type="ECO:0000256" key="1">
    <source>
        <dbReference type="ARBA" id="ARBA00022676"/>
    </source>
</evidence>
<reference evidence="5 6" key="1">
    <citation type="submission" date="2015-09" db="EMBL/GenBank/DDBJ databases">
        <authorList>
            <consortium name="Swine Surveillance"/>
        </authorList>
    </citation>
    <scope>NUCLEOTIDE SEQUENCE [LARGE SCALE GENOMIC DNA]</scope>
    <source>
        <strain evidence="5 6">CECT 7648</strain>
    </source>
</reference>
<dbReference type="Proteomes" id="UP000054935">
    <property type="component" value="Unassembled WGS sequence"/>
</dbReference>
<dbReference type="OrthoDB" id="5672604at2"/>
<keyword evidence="2" id="KW-0808">Transferase</keyword>
<accession>A0A0P1H2D3</accession>
<dbReference type="SUPFAM" id="SSF53448">
    <property type="entry name" value="Nucleotide-diphospho-sugar transferases"/>
    <property type="match status" value="1"/>
</dbReference>
<dbReference type="EMBL" id="CYSE01000017">
    <property type="protein sequence ID" value="CUH82615.1"/>
    <property type="molecule type" value="Genomic_DNA"/>
</dbReference>
<gene>
    <name evidence="5" type="primary">gspA</name>
    <name evidence="5" type="ORF">TRN7648_04157</name>
</gene>
<evidence type="ECO:0000256" key="3">
    <source>
        <dbReference type="ARBA" id="ARBA00022723"/>
    </source>
</evidence>
<feature type="domain" description="DUF4422" evidence="4">
    <location>
        <begin position="5"/>
        <end position="234"/>
    </location>
</feature>
<dbReference type="PANTHER" id="PTHR13778">
    <property type="entry name" value="GLYCOSYLTRANSFERASE 8 DOMAIN-CONTAINING PROTEIN"/>
    <property type="match status" value="1"/>
</dbReference>
<keyword evidence="6" id="KW-1185">Reference proteome</keyword>
<dbReference type="InterPro" id="IPR050748">
    <property type="entry name" value="Glycosyltrans_8_dom-fam"/>
</dbReference>